<protein>
    <recommendedName>
        <fullName evidence="2">Sulfatase-modifying factor enzyme-like domain-containing protein</fullName>
    </recommendedName>
</protein>
<reference evidence="4" key="1">
    <citation type="journal article" date="2019" name="Int. J. Syst. Evol. Microbiol.">
        <title>The Global Catalogue of Microorganisms (GCM) 10K type strain sequencing project: providing services to taxonomists for standard genome sequencing and annotation.</title>
        <authorList>
            <consortium name="The Broad Institute Genomics Platform"/>
            <consortium name="The Broad Institute Genome Sequencing Center for Infectious Disease"/>
            <person name="Wu L."/>
            <person name="Ma J."/>
        </authorList>
    </citation>
    <scope>NUCLEOTIDE SEQUENCE [LARGE SCALE GENOMIC DNA]</scope>
    <source>
        <strain evidence="4">JCM 16908</strain>
    </source>
</reference>
<dbReference type="InterPro" id="IPR042095">
    <property type="entry name" value="SUMF_sf"/>
</dbReference>
<feature type="region of interest" description="Disordered" evidence="1">
    <location>
        <begin position="582"/>
        <end position="654"/>
    </location>
</feature>
<evidence type="ECO:0000313" key="4">
    <source>
        <dbReference type="Proteomes" id="UP001500888"/>
    </source>
</evidence>
<dbReference type="SUPFAM" id="SSF56436">
    <property type="entry name" value="C-type lectin-like"/>
    <property type="match status" value="1"/>
</dbReference>
<evidence type="ECO:0000313" key="3">
    <source>
        <dbReference type="EMBL" id="GAA3800116.1"/>
    </source>
</evidence>
<dbReference type="Pfam" id="PF03781">
    <property type="entry name" value="FGE-sulfatase"/>
    <property type="match status" value="1"/>
</dbReference>
<feature type="compositionally biased region" description="Basic and acidic residues" evidence="1">
    <location>
        <begin position="589"/>
        <end position="627"/>
    </location>
</feature>
<dbReference type="EMBL" id="BAAAZR010000002">
    <property type="protein sequence ID" value="GAA3800116.1"/>
    <property type="molecule type" value="Genomic_DNA"/>
</dbReference>
<gene>
    <name evidence="3" type="ORF">GCM10022226_19530</name>
</gene>
<proteinExistence type="predicted"/>
<dbReference type="InterPro" id="IPR005532">
    <property type="entry name" value="SUMF_dom"/>
</dbReference>
<sequence length="798" mass="85833">MNSRVDGAGFVSGVVRPGPRAVDLPTRVPLEPDADLSVLDRAKILAAPDDPADRDAWREALHRWRAEARARLAYDGSPYGQMGGSGRGLWGGSGRGLSGGSGREVSGGSGREVSGGTGELSGGSGQGVSGGLGRGVLGGSGQGVLGGSGELDGGLGGRWVGRCFSVCVAWVWDSVLWDPVTREFTPDRFLNHGEREFGGYDAVVLWHAYPVIGIDGRNQFDLYRDAPGIDGLVAALRARGVKVMLDYNPWDTGTRPEDHQKAVRELVGRFAADGLFLDTLKAGDAWLAELGVALESESAVPLDRVRDHAMSWAQWFADSSVPGVVKTKWFERRHMLHHTRRWHRDHSEELHSAFMNGCGILVWENVFGSWAGWNPRDRALLRAMLPVQRRFADLFATGEWTPLADEAAASLPASRWRDGDVTLWTIVNRSEEPYTGPLIGVAPRPGLRYLDLMAGEELGAGLTGAVPARGVTAVLAVPEVTPDIADLLVRQRAERARWTGDTSFPARPPVRTYPLTGEPRTFGVTYRERECGFDGEAPYVDEWKPLPPRLHALRTVTRDVRVENVTVAPREVTNAEYAAFTAATGHPGGRREGQPGGDRDGLPGGDRDGLPGGDRDGLPGGDRERWPGGHRGPAAGDSGTSVPAADRDAPGAPVTGVTLEDARAYAAWAGTRLPTEYEWQAAAASAGFVRLSPLVWNLTESEHTDGRTRFVMLKGGGEAGATGSEWYVDAGPQPSAYTLKLLRTHPELERSPNIGFRCVVPAGDKAAQAAEATHAERAARKTVTPAHPDEAPKMEEHR</sequence>
<feature type="region of interest" description="Disordered" evidence="1">
    <location>
        <begin position="85"/>
        <end position="125"/>
    </location>
</feature>
<dbReference type="Proteomes" id="UP001500888">
    <property type="component" value="Unassembled WGS sequence"/>
</dbReference>
<feature type="region of interest" description="Disordered" evidence="1">
    <location>
        <begin position="767"/>
        <end position="798"/>
    </location>
</feature>
<dbReference type="Gene3D" id="3.90.1580.10">
    <property type="entry name" value="paralog of FGE (formylglycine-generating enzyme)"/>
    <property type="match status" value="1"/>
</dbReference>
<feature type="domain" description="Sulfatase-modifying factor enzyme-like" evidence="2">
    <location>
        <begin position="557"/>
        <end position="685"/>
    </location>
</feature>
<organism evidence="3 4">
    <name type="scientific">Sphaerisporangium flaviroseum</name>
    <dbReference type="NCBI Taxonomy" id="509199"/>
    <lineage>
        <taxon>Bacteria</taxon>
        <taxon>Bacillati</taxon>
        <taxon>Actinomycetota</taxon>
        <taxon>Actinomycetes</taxon>
        <taxon>Streptosporangiales</taxon>
        <taxon>Streptosporangiaceae</taxon>
        <taxon>Sphaerisporangium</taxon>
    </lineage>
</organism>
<comment type="caution">
    <text evidence="3">The sequence shown here is derived from an EMBL/GenBank/DDBJ whole genome shotgun (WGS) entry which is preliminary data.</text>
</comment>
<feature type="compositionally biased region" description="Basic and acidic residues" evidence="1">
    <location>
        <begin position="787"/>
        <end position="798"/>
    </location>
</feature>
<accession>A0ABP7HRH7</accession>
<dbReference type="InterPro" id="IPR016187">
    <property type="entry name" value="CTDL_fold"/>
</dbReference>
<name>A0ABP7HRH7_9ACTN</name>
<dbReference type="PANTHER" id="PTHR23150">
    <property type="entry name" value="SULFATASE MODIFYING FACTOR 1, 2"/>
    <property type="match status" value="1"/>
</dbReference>
<evidence type="ECO:0000259" key="2">
    <source>
        <dbReference type="Pfam" id="PF03781"/>
    </source>
</evidence>
<evidence type="ECO:0000256" key="1">
    <source>
        <dbReference type="SAM" id="MobiDB-lite"/>
    </source>
</evidence>
<dbReference type="PANTHER" id="PTHR23150:SF19">
    <property type="entry name" value="FORMYLGLYCINE-GENERATING ENZYME"/>
    <property type="match status" value="1"/>
</dbReference>
<dbReference type="InterPro" id="IPR051043">
    <property type="entry name" value="Sulfatase_Mod_Factor_Kinase"/>
</dbReference>
<keyword evidence="4" id="KW-1185">Reference proteome</keyword>